<sequence>MKVGKFTAISNRKHSATQVRSKKPDSRLLVTKHMAHSSATQESYYANELQNIEAEEAYEVINEIRCHHAGPHNLKTRPKSDQ</sequence>
<organism evidence="2 3">
    <name type="scientific">Clavelina lepadiformis</name>
    <name type="common">Light-bulb sea squirt</name>
    <name type="synonym">Ascidia lepadiformis</name>
    <dbReference type="NCBI Taxonomy" id="159417"/>
    <lineage>
        <taxon>Eukaryota</taxon>
        <taxon>Metazoa</taxon>
        <taxon>Chordata</taxon>
        <taxon>Tunicata</taxon>
        <taxon>Ascidiacea</taxon>
        <taxon>Aplousobranchia</taxon>
        <taxon>Clavelinidae</taxon>
        <taxon>Clavelina</taxon>
    </lineage>
</organism>
<dbReference type="EMBL" id="CAWYQH010000106">
    <property type="protein sequence ID" value="CAK8687733.1"/>
    <property type="molecule type" value="Genomic_DNA"/>
</dbReference>
<evidence type="ECO:0000256" key="1">
    <source>
        <dbReference type="SAM" id="MobiDB-lite"/>
    </source>
</evidence>
<comment type="caution">
    <text evidence="2">The sequence shown here is derived from an EMBL/GenBank/DDBJ whole genome shotgun (WGS) entry which is preliminary data.</text>
</comment>
<feature type="region of interest" description="Disordered" evidence="1">
    <location>
        <begin position="1"/>
        <end position="24"/>
    </location>
</feature>
<proteinExistence type="predicted"/>
<name>A0ABP0G8C3_CLALP</name>
<reference evidence="2 3" key="1">
    <citation type="submission" date="2024-02" db="EMBL/GenBank/DDBJ databases">
        <authorList>
            <person name="Daric V."/>
            <person name="Darras S."/>
        </authorList>
    </citation>
    <scope>NUCLEOTIDE SEQUENCE [LARGE SCALE GENOMIC DNA]</scope>
</reference>
<evidence type="ECO:0000313" key="3">
    <source>
        <dbReference type="Proteomes" id="UP001642483"/>
    </source>
</evidence>
<protein>
    <submittedName>
        <fullName evidence="2">Uncharacterized protein</fullName>
    </submittedName>
</protein>
<accession>A0ABP0G8C3</accession>
<evidence type="ECO:0000313" key="2">
    <source>
        <dbReference type="EMBL" id="CAK8687733.1"/>
    </source>
</evidence>
<keyword evidence="3" id="KW-1185">Reference proteome</keyword>
<dbReference type="Proteomes" id="UP001642483">
    <property type="component" value="Unassembled WGS sequence"/>
</dbReference>
<gene>
    <name evidence="2" type="ORF">CVLEPA_LOCUS19801</name>
</gene>